<evidence type="ECO:0000313" key="1">
    <source>
        <dbReference type="EMBL" id="AIZ45536.1"/>
    </source>
</evidence>
<reference evidence="2" key="1">
    <citation type="submission" date="2014-11" db="EMBL/GenBank/DDBJ databases">
        <title>Hymenobacter sp. DG25B genome submission.</title>
        <authorList>
            <person name="Jung H.-Y."/>
            <person name="Kim M.K."/>
            <person name="Srinivasan S."/>
            <person name="Lim S."/>
        </authorList>
    </citation>
    <scope>NUCLEOTIDE SEQUENCE [LARGE SCALE GENOMIC DNA]</scope>
    <source>
        <strain evidence="2">DY59</strain>
    </source>
</reference>
<evidence type="ECO:0000313" key="2">
    <source>
        <dbReference type="Proteomes" id="UP000030634"/>
    </source>
</evidence>
<dbReference type="STRING" id="1182571.QR90_11270"/>
<proteinExistence type="predicted"/>
<organism evidence="1 2">
    <name type="scientific">Deinococcus radiopugnans</name>
    <dbReference type="NCBI Taxonomy" id="57497"/>
    <lineage>
        <taxon>Bacteria</taxon>
        <taxon>Thermotogati</taxon>
        <taxon>Deinococcota</taxon>
        <taxon>Deinococci</taxon>
        <taxon>Deinococcales</taxon>
        <taxon>Deinococcaceae</taxon>
        <taxon>Deinococcus</taxon>
    </lineage>
</organism>
<dbReference type="Pfam" id="PF17957">
    <property type="entry name" value="Big_7"/>
    <property type="match status" value="1"/>
</dbReference>
<dbReference type="InterPro" id="IPR013783">
    <property type="entry name" value="Ig-like_fold"/>
</dbReference>
<dbReference type="HOGENOM" id="CLU_1110007_0_0_0"/>
<name>A0A0A7KHB0_9DEIO</name>
<sequence length="250" mass="26549">MGVSKVEFYRGGTLINTDVASPYAFADTVSTANNGNVTYTAKAYDAAGNVGQDSKTIAVNITTPTSTAYQGQYYWALFTDPNDLEGSLLAEGAAIFDEEFIGVDGQMLGAGAYAKLNPLPQVQGEAIIGDITVEGQVVLSSAFFYDTEDTESYLVAIDNDGKFSPAQDGNPIFIGEAATFGLDGKVISEGYFGLLRTSEDPNAVNSLSGSKHGMAKAELLTALKSPGQLNRTLKLTGVKREITQLNRLKR</sequence>
<accession>A0A0A7KHB0</accession>
<gene>
    <name evidence="1" type="ORF">QR90_11270</name>
</gene>
<protein>
    <submittedName>
        <fullName evidence="1">Uncharacterized protein</fullName>
    </submittedName>
</protein>
<dbReference type="Proteomes" id="UP000030634">
    <property type="component" value="Chromosome"/>
</dbReference>
<dbReference type="EMBL" id="CP010028">
    <property type="protein sequence ID" value="AIZ45536.1"/>
    <property type="molecule type" value="Genomic_DNA"/>
</dbReference>
<dbReference type="KEGG" id="dsw:QR90_11270"/>
<dbReference type="Gene3D" id="2.60.40.10">
    <property type="entry name" value="Immunoglobulins"/>
    <property type="match status" value="1"/>
</dbReference>
<dbReference type="AlphaFoldDB" id="A0A0A7KHB0"/>